<dbReference type="EMBL" id="AMRJ01000003">
    <property type="protein sequence ID" value="EKF75437.1"/>
    <property type="molecule type" value="Genomic_DNA"/>
</dbReference>
<evidence type="ECO:0000259" key="2">
    <source>
        <dbReference type="Pfam" id="PF13439"/>
    </source>
</evidence>
<dbReference type="AlphaFoldDB" id="L0WH46"/>
<dbReference type="eggNOG" id="COG0438">
    <property type="taxonomic scope" value="Bacteria"/>
</dbReference>
<dbReference type="InterPro" id="IPR028098">
    <property type="entry name" value="Glyco_trans_4-like_N"/>
</dbReference>
<comment type="caution">
    <text evidence="3">The sequence shown here is derived from an EMBL/GenBank/DDBJ whole genome shotgun (WGS) entry which is preliminary data.</text>
</comment>
<evidence type="ECO:0000259" key="1">
    <source>
        <dbReference type="Pfam" id="PF00534"/>
    </source>
</evidence>
<dbReference type="PATRIC" id="fig|1177179.3.peg.745"/>
<keyword evidence="4" id="KW-1185">Reference proteome</keyword>
<name>L0WH46_9GAMM</name>
<evidence type="ECO:0000313" key="3">
    <source>
        <dbReference type="EMBL" id="EKF75437.1"/>
    </source>
</evidence>
<dbReference type="Proteomes" id="UP000010164">
    <property type="component" value="Unassembled WGS sequence"/>
</dbReference>
<dbReference type="CDD" id="cd03801">
    <property type="entry name" value="GT4_PimA-like"/>
    <property type="match status" value="1"/>
</dbReference>
<dbReference type="Gene3D" id="3.40.50.2000">
    <property type="entry name" value="Glycogen Phosphorylase B"/>
    <property type="match status" value="2"/>
</dbReference>
<dbReference type="SUPFAM" id="SSF53756">
    <property type="entry name" value="UDP-Glycosyltransferase/glycogen phosphorylase"/>
    <property type="match status" value="1"/>
</dbReference>
<dbReference type="RefSeq" id="WP_008927933.1">
    <property type="nucleotide sequence ID" value="NZ_AMRJ01000003.1"/>
</dbReference>
<feature type="domain" description="Glycosyltransferase subfamily 4-like N-terminal" evidence="2">
    <location>
        <begin position="13"/>
        <end position="171"/>
    </location>
</feature>
<dbReference type="Pfam" id="PF13439">
    <property type="entry name" value="Glyco_transf_4"/>
    <property type="match status" value="1"/>
</dbReference>
<proteinExistence type="predicted"/>
<accession>L0WH46</accession>
<dbReference type="Pfam" id="PF00534">
    <property type="entry name" value="Glycos_transf_1"/>
    <property type="match status" value="1"/>
</dbReference>
<dbReference type="PANTHER" id="PTHR12526">
    <property type="entry name" value="GLYCOSYLTRANSFERASE"/>
    <property type="match status" value="1"/>
</dbReference>
<protein>
    <submittedName>
        <fullName evidence="3">UDP-glucose:(Heptosyl) LPS alpha 1,3-glucosyltransferase WaaG</fullName>
    </submittedName>
</protein>
<reference evidence="3 4" key="1">
    <citation type="journal article" date="2012" name="J. Bacteriol.">
        <title>Genome Sequence of the Alkane-Degrading Bacterium Alcanivorax hongdengensis Type Strain A-11-3.</title>
        <authorList>
            <person name="Lai Q."/>
            <person name="Shao Z."/>
        </authorList>
    </citation>
    <scope>NUCLEOTIDE SEQUENCE [LARGE SCALE GENOMIC DNA]</scope>
    <source>
        <strain evidence="3 4">A-11-3</strain>
    </source>
</reference>
<feature type="domain" description="Glycosyl transferase family 1" evidence="1">
    <location>
        <begin position="185"/>
        <end position="331"/>
    </location>
</feature>
<evidence type="ECO:0000313" key="4">
    <source>
        <dbReference type="Proteomes" id="UP000010164"/>
    </source>
</evidence>
<dbReference type="OrthoDB" id="9802524at2"/>
<organism evidence="3 4">
    <name type="scientific">Alcanivorax hongdengensis A-11-3</name>
    <dbReference type="NCBI Taxonomy" id="1177179"/>
    <lineage>
        <taxon>Bacteria</taxon>
        <taxon>Pseudomonadati</taxon>
        <taxon>Pseudomonadota</taxon>
        <taxon>Gammaproteobacteria</taxon>
        <taxon>Oceanospirillales</taxon>
        <taxon>Alcanivoracaceae</taxon>
        <taxon>Alcanivorax</taxon>
    </lineage>
</organism>
<dbReference type="STRING" id="1177179.A11A3_03734"/>
<keyword evidence="3" id="KW-0808">Transferase</keyword>
<sequence length="365" mass="40627">MKLAMVLYHYFPYGGLQRDFARIAREAVRRGHQVVALVADWQGDWLEGVTVEQLDVQGSSNHGRMASFARAVRGQLATESFDRVLGFNRLPGLDLYFAADSCFAEHLRSKPGLAKRLPRYRTYLKLEQAVMAEGGPLLLFLNDHQRRQYQAHYPLTESRYRLLPPGIERDRRRTDNYQQLRAGLRAELGLADDEPVLLFLGSGFKVKGLDRALAAFASQPAPLRLLIVGNDDATPYLKVLSHEQRARVSVLGPRDDVPALLQAADLLLHPAYRESAGMVLLEATVAGLPVLTTDTCGYARYVQEAGAGEVIASPFDQQALNRTLANMLAQRPGPWSAAGIEYGQQESLYRLPETVVDWLEGSARD</sequence>
<dbReference type="InterPro" id="IPR001296">
    <property type="entry name" value="Glyco_trans_1"/>
</dbReference>
<dbReference type="GO" id="GO:0016757">
    <property type="term" value="F:glycosyltransferase activity"/>
    <property type="evidence" value="ECO:0007669"/>
    <property type="project" value="InterPro"/>
</dbReference>
<gene>
    <name evidence="3" type="ORF">A11A3_03734</name>
</gene>
<dbReference type="PANTHER" id="PTHR12526:SF641">
    <property type="entry name" value="LIPOPOLYSACCHARIDE CORE BIOSYNTHESIS PROTEIN RFAG"/>
    <property type="match status" value="1"/>
</dbReference>
<dbReference type="GO" id="GO:1901135">
    <property type="term" value="P:carbohydrate derivative metabolic process"/>
    <property type="evidence" value="ECO:0007669"/>
    <property type="project" value="UniProtKB-ARBA"/>
</dbReference>